<accession>A0A702BUR2</accession>
<proteinExistence type="predicted"/>
<evidence type="ECO:0000313" key="3">
    <source>
        <dbReference type="EMBL" id="HAC6696441.1"/>
    </source>
</evidence>
<sequence>MGHSTMGTGNTEGRIVGQPSVPEKKAQEANPAVSAETEEEKGFLNSLFDIPLNSGVRGRWLAISALYHGQYESYRSIAEGFGDEALAGFDSTYDNPDVQFASVIIDVSGAISSGGTGKVRRARNASSAEKGRFRGVRSPAQAPVLAGAGGMPYGEGLDILNAERRAAGSSVKNADTTAESPILKTERAKDGGRVKNSLTKKVPCFHPFDKEKFKRLTTAEQKKFLQEYARQLRGQQDAINSMTAAEYKSARDAFKAHGRDAGSGDAQRVARARVENDIKKNIASNIKRENPSLSREEVDAEASRKAADAVNKLAALHEPDMVAGGAGGRANLTNLGARGINSSIGASWNQDGRLTALDDASKQLINAGDGSGKMNIKLELCRGKGLK</sequence>
<feature type="domain" description="Novel toxin 15" evidence="2">
    <location>
        <begin position="223"/>
        <end position="381"/>
    </location>
</feature>
<name>A0A702BUR2_SALBN</name>
<evidence type="ECO:0000256" key="1">
    <source>
        <dbReference type="SAM" id="MobiDB-lite"/>
    </source>
</evidence>
<reference evidence="3" key="1">
    <citation type="journal article" date="2018" name="Genome Biol.">
        <title>SKESA: strategic k-mer extension for scrupulous assemblies.</title>
        <authorList>
            <person name="Souvorov A."/>
            <person name="Agarwala R."/>
            <person name="Lipman D.J."/>
        </authorList>
    </citation>
    <scope>NUCLEOTIDE SEQUENCE</scope>
    <source>
        <strain evidence="3">2702-77</strain>
    </source>
</reference>
<feature type="region of interest" description="Disordered" evidence="1">
    <location>
        <begin position="1"/>
        <end position="38"/>
    </location>
</feature>
<dbReference type="AlphaFoldDB" id="A0A702BUR2"/>
<organism evidence="3">
    <name type="scientific">Salmonella bongori serovar 44:r:-</name>
    <dbReference type="NCBI Taxonomy" id="1967585"/>
    <lineage>
        <taxon>Bacteria</taxon>
        <taxon>Pseudomonadati</taxon>
        <taxon>Pseudomonadota</taxon>
        <taxon>Gammaproteobacteria</taxon>
        <taxon>Enterobacterales</taxon>
        <taxon>Enterobacteriaceae</taxon>
        <taxon>Salmonella</taxon>
    </lineage>
</organism>
<dbReference type="InterPro" id="IPR028949">
    <property type="entry name" value="Ntox15"/>
</dbReference>
<dbReference type="Pfam" id="PF15604">
    <property type="entry name" value="Ntox15"/>
    <property type="match status" value="1"/>
</dbReference>
<protein>
    <recommendedName>
        <fullName evidence="2">Novel toxin 15 domain-containing protein</fullName>
    </recommendedName>
</protein>
<evidence type="ECO:0000259" key="2">
    <source>
        <dbReference type="Pfam" id="PF15604"/>
    </source>
</evidence>
<comment type="caution">
    <text evidence="3">The sequence shown here is derived from an EMBL/GenBank/DDBJ whole genome shotgun (WGS) entry which is preliminary data.</text>
</comment>
<feature type="compositionally biased region" description="Polar residues" evidence="1">
    <location>
        <begin position="1"/>
        <end position="11"/>
    </location>
</feature>
<reference evidence="3" key="2">
    <citation type="submission" date="2018-09" db="EMBL/GenBank/DDBJ databases">
        <authorList>
            <consortium name="NCBI Pathogen Detection Project"/>
        </authorList>
    </citation>
    <scope>NUCLEOTIDE SEQUENCE</scope>
    <source>
        <strain evidence="3">2702-77</strain>
    </source>
</reference>
<gene>
    <name evidence="3" type="ORF">G0D16_19740</name>
</gene>
<dbReference type="EMBL" id="DAAMHO010000031">
    <property type="protein sequence ID" value="HAC6696441.1"/>
    <property type="molecule type" value="Genomic_DNA"/>
</dbReference>